<keyword evidence="2" id="KW-1185">Reference proteome</keyword>
<dbReference type="Proteomes" id="UP000789920">
    <property type="component" value="Unassembled WGS sequence"/>
</dbReference>
<feature type="non-terminal residue" evidence="1">
    <location>
        <position position="56"/>
    </location>
</feature>
<feature type="non-terminal residue" evidence="1">
    <location>
        <position position="1"/>
    </location>
</feature>
<evidence type="ECO:0000313" key="1">
    <source>
        <dbReference type="EMBL" id="CAG8816934.1"/>
    </source>
</evidence>
<organism evidence="1 2">
    <name type="scientific">Racocetra persica</name>
    <dbReference type="NCBI Taxonomy" id="160502"/>
    <lineage>
        <taxon>Eukaryota</taxon>
        <taxon>Fungi</taxon>
        <taxon>Fungi incertae sedis</taxon>
        <taxon>Mucoromycota</taxon>
        <taxon>Glomeromycotina</taxon>
        <taxon>Glomeromycetes</taxon>
        <taxon>Diversisporales</taxon>
        <taxon>Gigasporaceae</taxon>
        <taxon>Racocetra</taxon>
    </lineage>
</organism>
<dbReference type="EMBL" id="CAJVQC010079186">
    <property type="protein sequence ID" value="CAG8816934.1"/>
    <property type="molecule type" value="Genomic_DNA"/>
</dbReference>
<name>A0ACA9RZF6_9GLOM</name>
<sequence length="56" mass="6589">ILLALKKQLLNLKSKANIEITTGNNTIYYFDNESFRFLAVFKQNILFEETDKEIYA</sequence>
<gene>
    <name evidence="1" type="ORF">RPERSI_LOCUS24567</name>
</gene>
<proteinExistence type="predicted"/>
<protein>
    <submittedName>
        <fullName evidence="1">24212_t:CDS:1</fullName>
    </submittedName>
</protein>
<comment type="caution">
    <text evidence="1">The sequence shown here is derived from an EMBL/GenBank/DDBJ whole genome shotgun (WGS) entry which is preliminary data.</text>
</comment>
<evidence type="ECO:0000313" key="2">
    <source>
        <dbReference type="Proteomes" id="UP000789920"/>
    </source>
</evidence>
<accession>A0ACA9RZF6</accession>
<reference evidence="1" key="1">
    <citation type="submission" date="2021-06" db="EMBL/GenBank/DDBJ databases">
        <authorList>
            <person name="Kallberg Y."/>
            <person name="Tangrot J."/>
            <person name="Rosling A."/>
        </authorList>
    </citation>
    <scope>NUCLEOTIDE SEQUENCE</scope>
    <source>
        <strain evidence="1">MA461A</strain>
    </source>
</reference>